<reference evidence="2 3" key="2">
    <citation type="submission" date="2024-05" db="EMBL/GenBank/DDBJ databases">
        <authorList>
            <person name="Chen Y."/>
            <person name="Shah S."/>
            <person name="Dougan E. K."/>
            <person name="Thang M."/>
            <person name="Chan C."/>
        </authorList>
    </citation>
    <scope>NUCLEOTIDE SEQUENCE [LARGE SCALE GENOMIC DNA]</scope>
</reference>
<organism evidence="1">
    <name type="scientific">Cladocopium goreaui</name>
    <dbReference type="NCBI Taxonomy" id="2562237"/>
    <lineage>
        <taxon>Eukaryota</taxon>
        <taxon>Sar</taxon>
        <taxon>Alveolata</taxon>
        <taxon>Dinophyceae</taxon>
        <taxon>Suessiales</taxon>
        <taxon>Symbiodiniaceae</taxon>
        <taxon>Cladocopium</taxon>
    </lineage>
</organism>
<evidence type="ECO:0000313" key="1">
    <source>
        <dbReference type="EMBL" id="CAI4019669.1"/>
    </source>
</evidence>
<dbReference type="Proteomes" id="UP001152797">
    <property type="component" value="Unassembled WGS sequence"/>
</dbReference>
<proteinExistence type="predicted"/>
<reference evidence="1" key="1">
    <citation type="submission" date="2022-10" db="EMBL/GenBank/DDBJ databases">
        <authorList>
            <person name="Chen Y."/>
            <person name="Dougan E. K."/>
            <person name="Chan C."/>
            <person name="Rhodes N."/>
            <person name="Thang M."/>
        </authorList>
    </citation>
    <scope>NUCLEOTIDE SEQUENCE</scope>
</reference>
<name>A0A9P1GR45_9DINO</name>
<evidence type="ECO:0000313" key="3">
    <source>
        <dbReference type="Proteomes" id="UP001152797"/>
    </source>
</evidence>
<dbReference type="SUPFAM" id="SSF63829">
    <property type="entry name" value="Calcium-dependent phosphotriesterase"/>
    <property type="match status" value="1"/>
</dbReference>
<dbReference type="EMBL" id="CAMXCT030006764">
    <property type="protein sequence ID" value="CAL4806981.1"/>
    <property type="molecule type" value="Genomic_DNA"/>
</dbReference>
<dbReference type="EMBL" id="CAMXCT020006764">
    <property type="protein sequence ID" value="CAL1173044.1"/>
    <property type="molecule type" value="Genomic_DNA"/>
</dbReference>
<sequence length="850" mass="95167">MAHASSFNRWAIIEQDLSTSSELLRPTSSMVNVEERADFARLLKTQLEMYILVLSHMYRAAQESKHAAKFQKTLMIKAQRMSRMLLPELILLKRSSPDAVNEKTLEALNSPLLLPEKSETCKEMALLENFQFEYLISCIWFPLLHLVGPGASGPEDYAWPMTIGGVIEPITRKNKRNRCILYPDDAIFNGKKANRTKGYDVSCEGDDIIEEFHQKYVPRTVRKDKESIHFWCGQRWRKHHIELFPGTVFETPGLCLDFVRFFQWDTLGVLTAVEFDEVQKNQRTKIKRSTCRLAFRTSKKPYKTLEIDAEQSDKFLSCCSANGHVVAVPYHAESILVVDPASPHAFAIELPSGINAETRHKFQSSCSVNGQIVAVPFKAEKILVVDPQSRQAFTIDLPSGIKADRRGKFACSCVVNDQVVAVPYDAEKILVVDPLSRQAFAVDLPPAVFAKGSAKFQTSALVNGQVVAVPNDAEEILVVDPASREAFTIELPLDIDEERLDKFKSSCSVNGQVVAVPYSAEQALVVDPTSRQAFAISAGGWQFFNSSCLVNGQVVAGPCNDREHTLVVDPLSRRAFTRFVPSGNPAEQKDFDFLPSCSVHGQVVAVPCDAAKIRLLCSRSLRLGLPTSDVHTTPQFVDLVAALLSFWIYTDDPEPPTLEHASFEVHDWGEPTEVGRPVRLRGVIADLPVGKEARKFQDFAEERAVNYIHADDPCPRAWGALKLRDFVEKATVAVNDGLTDPHGSIKGTLSPKVVEEMATKFLNRPDFNVIEDLAKKYEHFIPLRILSSKKEPDSWKDFQLTPECFEDHSVLAYVNKLFDAFDASRPECHVHRHVHLQTPESEHWPATLGA</sequence>
<gene>
    <name evidence="1" type="ORF">C1SCF055_LOCUS44156</name>
</gene>
<dbReference type="AlphaFoldDB" id="A0A9P1GR45"/>
<protein>
    <submittedName>
        <fullName evidence="1">Uncharacterized protein</fullName>
    </submittedName>
</protein>
<dbReference type="EMBL" id="CAMXCT010006764">
    <property type="protein sequence ID" value="CAI4019669.1"/>
    <property type="molecule type" value="Genomic_DNA"/>
</dbReference>
<evidence type="ECO:0000313" key="2">
    <source>
        <dbReference type="EMBL" id="CAL4806981.1"/>
    </source>
</evidence>
<accession>A0A9P1GR45</accession>
<dbReference type="OrthoDB" id="426718at2759"/>
<keyword evidence="3" id="KW-1185">Reference proteome</keyword>
<comment type="caution">
    <text evidence="1">The sequence shown here is derived from an EMBL/GenBank/DDBJ whole genome shotgun (WGS) entry which is preliminary data.</text>
</comment>